<dbReference type="InterPro" id="IPR011604">
    <property type="entry name" value="PDDEXK-like_dom_sf"/>
</dbReference>
<proteinExistence type="predicted"/>
<feature type="domain" description="PD-(D/E)XK endonuclease-like" evidence="1">
    <location>
        <begin position="656"/>
        <end position="935"/>
    </location>
</feature>
<dbReference type="Gene3D" id="3.90.320.10">
    <property type="match status" value="1"/>
</dbReference>
<dbReference type="EMBL" id="JAERTY010000010">
    <property type="protein sequence ID" value="MBL1410693.1"/>
    <property type="molecule type" value="Genomic_DNA"/>
</dbReference>
<dbReference type="Pfam" id="PF12705">
    <property type="entry name" value="PDDEXK_1"/>
    <property type="match status" value="1"/>
</dbReference>
<evidence type="ECO:0000313" key="3">
    <source>
        <dbReference type="Proteomes" id="UP000625283"/>
    </source>
</evidence>
<reference evidence="2 3" key="1">
    <citation type="submission" date="2021-01" db="EMBL/GenBank/DDBJ databases">
        <title>C459-1 draft genome sequence.</title>
        <authorList>
            <person name="Zhang X.-F."/>
        </authorList>
    </citation>
    <scope>NUCLEOTIDE SEQUENCE [LARGE SCALE GENOMIC DNA]</scope>
    <source>
        <strain evidence="3">C459-1</strain>
    </source>
</reference>
<dbReference type="InterPro" id="IPR011335">
    <property type="entry name" value="Restrct_endonuc-II-like"/>
</dbReference>
<gene>
    <name evidence="2" type="ORF">JKG61_18180</name>
</gene>
<evidence type="ECO:0000259" key="1">
    <source>
        <dbReference type="Pfam" id="PF12705"/>
    </source>
</evidence>
<dbReference type="SUPFAM" id="SSF52980">
    <property type="entry name" value="Restriction endonuclease-like"/>
    <property type="match status" value="1"/>
</dbReference>
<organism evidence="2 3">
    <name type="scientific">Sphingobacterium faecale</name>
    <dbReference type="NCBI Taxonomy" id="2803775"/>
    <lineage>
        <taxon>Bacteria</taxon>
        <taxon>Pseudomonadati</taxon>
        <taxon>Bacteroidota</taxon>
        <taxon>Sphingobacteriia</taxon>
        <taxon>Sphingobacteriales</taxon>
        <taxon>Sphingobacteriaceae</taxon>
        <taxon>Sphingobacterium</taxon>
    </lineage>
</organism>
<dbReference type="InterPro" id="IPR027417">
    <property type="entry name" value="P-loop_NTPase"/>
</dbReference>
<sequence>MVPFLKLVAQDIQYRFGNDLSDIAIVFNNKRPITYLKKHLADTYAQAIWSPQFFTIQEFFGLSSNKEQVSPLTQFFYLFDLHNELLANEGLAPESLEEFYPIAEIVLSDFGQLDYDLVDIDHIYMELYDTSRIDVEFQHLTTEQQEFIRQFWQSFHMAGHTGVQQRFLKLWKRLPVLYRNFKAKLKKQGQTNFPTVYRDLVDGKVDNPNFLDAYKKILFVGFNALNKAEAQLFQRWQEEGRALFYFDADTYYLNDQQQEAGLFIRRNILQTKLANALGDPQDIIGQRQDTVHLYASTGKVSQTKLLHQVLNQQEKEGKSIGILLADETLLVPLLQSLPELKVNITTGFPLTQSPIFGILNLWMDVHEAISHLKRAKLPYQYLETFFNNPMTRVSSTEKKANQDFINEKQLFEISLQDIAINSSILPDFFKPLSDNKQVVPILIAILDNILTSLAQDTQIKQIDANLLIETKKVLNQLQLGFSKIPQLSVLFQIGLIRKAIIAVNSAIEGDPLDGVQIMGLLESRCLNFDQVYILGANEGILPKVSSGITFLPNNLRRAYGLPILENQDALTAYLFYRHFQFSADIHIFYNGIVDESSTGEESRFIRQLEFESQIQFAKHHQQQPIQFPPAATELIIPKTDAIWDKMYRTFIEGGRRISATALTTYLASPLQFFLKHIAEIKEPPSISQEFEMNRLGTVIHEVMEKIFQPYKEIEDFTPTVVLQEKISSVNILVQQEIASLYHIDSQSLEDFNSLQHIMHKIASEYVKMYIQYDIDNYQSFRIVELENDEDYTIDFPIQINNKTETVTLYGIIDRVDQVVTDLGEVKTRIVDYKTGADTVKFSTMEKVFAPGTENKALVQTLFYAYVFEQVTGHRDLEPHLYVARKMREEGTLFYGSYCALMEGQFLAEQKEHFVEFLRTTLEEIFNTEIPFRHNPDAHIYPSDPYTLFYRNAVSTDEEVTDKKSELM</sequence>
<dbReference type="InterPro" id="IPR038726">
    <property type="entry name" value="PDDEXK_AddAB-type"/>
</dbReference>
<keyword evidence="3" id="KW-1185">Reference proteome</keyword>
<dbReference type="RefSeq" id="WP_202104385.1">
    <property type="nucleotide sequence ID" value="NZ_JAERTY010000010.1"/>
</dbReference>
<name>A0ABS1R7N1_9SPHI</name>
<dbReference type="Proteomes" id="UP000625283">
    <property type="component" value="Unassembled WGS sequence"/>
</dbReference>
<accession>A0ABS1R7N1</accession>
<comment type="caution">
    <text evidence="2">The sequence shown here is derived from an EMBL/GenBank/DDBJ whole genome shotgun (WGS) entry which is preliminary data.</text>
</comment>
<protein>
    <submittedName>
        <fullName evidence="2">PD-(D/E)XK nuclease family protein</fullName>
    </submittedName>
</protein>
<evidence type="ECO:0000313" key="2">
    <source>
        <dbReference type="EMBL" id="MBL1410693.1"/>
    </source>
</evidence>
<dbReference type="SUPFAM" id="SSF52540">
    <property type="entry name" value="P-loop containing nucleoside triphosphate hydrolases"/>
    <property type="match status" value="1"/>
</dbReference>